<organism evidence="2 3">
    <name type="scientific">Sutcliffiella cohnii</name>
    <dbReference type="NCBI Taxonomy" id="33932"/>
    <lineage>
        <taxon>Bacteria</taxon>
        <taxon>Bacillati</taxon>
        <taxon>Bacillota</taxon>
        <taxon>Bacilli</taxon>
        <taxon>Bacillales</taxon>
        <taxon>Bacillaceae</taxon>
        <taxon>Sutcliffiella</taxon>
    </lineage>
</organism>
<reference evidence="2 3" key="1">
    <citation type="submission" date="2016-12" db="EMBL/GenBank/DDBJ databases">
        <title>The whole genome sequencing and assembly of Bacillus cohnii DSM 6307T strain.</title>
        <authorList>
            <person name="Lee Y.-J."/>
            <person name="Yi H."/>
            <person name="Bahn Y.-S."/>
            <person name="Kim J.F."/>
            <person name="Lee D.-W."/>
        </authorList>
    </citation>
    <scope>NUCLEOTIDE SEQUENCE [LARGE SCALE GENOMIC DNA]</scope>
    <source>
        <strain evidence="2 3">DSM 6307</strain>
    </source>
</reference>
<sequence length="313" mass="37120">MAYQQQGVRGEYWSDRTSMMYYKYVDFLVGAFASNAKSMIDVGTANTRYIESFNWIPERYSLDIKNPYSSDTVQGIEMDFLKFEPTRKFDFVTCLQVLEHIPDVQEFARKLLQISDKVLISVPYLWPVGSDKEHVHDPIDLEKVNSWMGKEPSYYIIVEEPLRIPEKKMNKRLICYYQNKPVNFGEALKQAKTFRGMNMIESNTINENVNLINLEEKLQVLINNQKDTTEILRLELQVMRLRDKISDQAIKNENRYNEISKLENELEELERKRKAVKKQKRFYKKSYDKVISSTSWKITYPLRRFVDIIKGKK</sequence>
<gene>
    <name evidence="2" type="ORF">BC6307_19960</name>
</gene>
<dbReference type="RefSeq" id="WP_094366199.1">
    <property type="nucleotide sequence ID" value="NZ_CP018866.1"/>
</dbReference>
<dbReference type="Proteomes" id="UP000215224">
    <property type="component" value="Chromosome"/>
</dbReference>
<name>A0A223KV84_9BACI</name>
<dbReference type="EMBL" id="CP018866">
    <property type="protein sequence ID" value="AST93375.1"/>
    <property type="molecule type" value="Genomic_DNA"/>
</dbReference>
<dbReference type="AlphaFoldDB" id="A0A223KV84"/>
<proteinExistence type="predicted"/>
<evidence type="ECO:0000313" key="2">
    <source>
        <dbReference type="EMBL" id="AST93375.1"/>
    </source>
</evidence>
<protein>
    <submittedName>
        <fullName evidence="2">Uncharacterized protein</fullName>
    </submittedName>
</protein>
<dbReference type="InterPro" id="IPR029063">
    <property type="entry name" value="SAM-dependent_MTases_sf"/>
</dbReference>
<keyword evidence="3" id="KW-1185">Reference proteome</keyword>
<dbReference type="KEGG" id="bcoh:BC6307_19960"/>
<dbReference type="Gene3D" id="3.40.50.150">
    <property type="entry name" value="Vaccinia Virus protein VP39"/>
    <property type="match status" value="1"/>
</dbReference>
<dbReference type="STRING" id="1314751.GCA_001591425_02892"/>
<evidence type="ECO:0000256" key="1">
    <source>
        <dbReference type="SAM" id="Coils"/>
    </source>
</evidence>
<evidence type="ECO:0000313" key="3">
    <source>
        <dbReference type="Proteomes" id="UP000215224"/>
    </source>
</evidence>
<keyword evidence="1" id="KW-0175">Coiled coil</keyword>
<dbReference type="Pfam" id="PF13489">
    <property type="entry name" value="Methyltransf_23"/>
    <property type="match status" value="1"/>
</dbReference>
<feature type="coiled-coil region" evidence="1">
    <location>
        <begin position="252"/>
        <end position="286"/>
    </location>
</feature>
<dbReference type="SUPFAM" id="SSF53335">
    <property type="entry name" value="S-adenosyl-L-methionine-dependent methyltransferases"/>
    <property type="match status" value="1"/>
</dbReference>
<accession>A0A223KV84</accession>